<reference evidence="2 3" key="1">
    <citation type="submission" date="2019-03" db="EMBL/GenBank/DDBJ databases">
        <title>Genomic Encyclopedia of Type Strains, Phase III (KMG-III): the genomes of soil and plant-associated and newly described type strains.</title>
        <authorList>
            <person name="Whitman W."/>
        </authorList>
    </citation>
    <scope>NUCLEOTIDE SEQUENCE [LARGE SCALE GENOMIC DNA]</scope>
    <source>
        <strain evidence="2 3">VKM Ac-2573</strain>
    </source>
</reference>
<accession>A0A4V3GEY5</accession>
<name>A0A4V3GEY5_9ACTN</name>
<dbReference type="PANTHER" id="PTHR41521">
    <property type="match status" value="1"/>
</dbReference>
<dbReference type="InterPro" id="IPR010753">
    <property type="entry name" value="DUF1330"/>
</dbReference>
<evidence type="ECO:0000259" key="1">
    <source>
        <dbReference type="Pfam" id="PF07045"/>
    </source>
</evidence>
<dbReference type="Gene3D" id="3.30.70.100">
    <property type="match status" value="1"/>
</dbReference>
<gene>
    <name evidence="2" type="ORF">EV653_7402</name>
</gene>
<protein>
    <submittedName>
        <fullName evidence="2">Uncharacterized protein (DUF1330 family)</fullName>
    </submittedName>
</protein>
<dbReference type="Pfam" id="PF07045">
    <property type="entry name" value="DUF1330"/>
    <property type="match status" value="1"/>
</dbReference>
<sequence length="127" mass="14644">MTSEVIVRILPVVKAGAMTRRMKAYAIAYLRNVRMGADIVEYLERIDETLAPYDGYFLVHGAKPEQIEGEWEGTPIVIEFPDYDHLRDWYESPDYREILPLRTENSDGVVIFVEGVDRKHKATDVLV</sequence>
<dbReference type="SUPFAM" id="SSF54909">
    <property type="entry name" value="Dimeric alpha+beta barrel"/>
    <property type="match status" value="1"/>
</dbReference>
<comment type="caution">
    <text evidence="2">The sequence shown here is derived from an EMBL/GenBank/DDBJ whole genome shotgun (WGS) entry which is preliminary data.</text>
</comment>
<dbReference type="AlphaFoldDB" id="A0A4V3GEY5"/>
<evidence type="ECO:0000313" key="2">
    <source>
        <dbReference type="EMBL" id="TDW60843.1"/>
    </source>
</evidence>
<proteinExistence type="predicted"/>
<keyword evidence="3" id="KW-1185">Reference proteome</keyword>
<dbReference type="PANTHER" id="PTHR41521:SF4">
    <property type="entry name" value="BLR0684 PROTEIN"/>
    <property type="match status" value="1"/>
</dbReference>
<feature type="domain" description="DUF1330" evidence="1">
    <location>
        <begin position="23"/>
        <end position="116"/>
    </location>
</feature>
<dbReference type="EMBL" id="SODP01000004">
    <property type="protein sequence ID" value="TDW60843.1"/>
    <property type="molecule type" value="Genomic_DNA"/>
</dbReference>
<dbReference type="InterPro" id="IPR011008">
    <property type="entry name" value="Dimeric_a/b-barrel"/>
</dbReference>
<dbReference type="Proteomes" id="UP000295146">
    <property type="component" value="Unassembled WGS sequence"/>
</dbReference>
<organism evidence="2 3">
    <name type="scientific">Kribbella pratensis</name>
    <dbReference type="NCBI Taxonomy" id="2512112"/>
    <lineage>
        <taxon>Bacteria</taxon>
        <taxon>Bacillati</taxon>
        <taxon>Actinomycetota</taxon>
        <taxon>Actinomycetes</taxon>
        <taxon>Propionibacteriales</taxon>
        <taxon>Kribbellaceae</taxon>
        <taxon>Kribbella</taxon>
    </lineage>
</organism>
<evidence type="ECO:0000313" key="3">
    <source>
        <dbReference type="Proteomes" id="UP000295146"/>
    </source>
</evidence>